<protein>
    <submittedName>
        <fullName evidence="2">Uncharacterized protein</fullName>
    </submittedName>
</protein>
<feature type="transmembrane region" description="Helical" evidence="1">
    <location>
        <begin position="36"/>
        <end position="57"/>
    </location>
</feature>
<dbReference type="Proteomes" id="UP001597119">
    <property type="component" value="Unassembled WGS sequence"/>
</dbReference>
<evidence type="ECO:0000256" key="1">
    <source>
        <dbReference type="SAM" id="Phobius"/>
    </source>
</evidence>
<comment type="caution">
    <text evidence="2">The sequence shown here is derived from an EMBL/GenBank/DDBJ whole genome shotgun (WGS) entry which is preliminary data.</text>
</comment>
<name>A0ABD6CAC0_9EURY</name>
<evidence type="ECO:0000313" key="3">
    <source>
        <dbReference type="Proteomes" id="UP001597119"/>
    </source>
</evidence>
<dbReference type="RefSeq" id="WP_247375332.1">
    <property type="nucleotide sequence ID" value="NZ_JALLGV010000001.1"/>
</dbReference>
<dbReference type="AlphaFoldDB" id="A0ABD6CAC0"/>
<keyword evidence="1" id="KW-0472">Membrane</keyword>
<organism evidence="2 3">
    <name type="scientific">Halorientalis brevis</name>
    <dbReference type="NCBI Taxonomy" id="1126241"/>
    <lineage>
        <taxon>Archaea</taxon>
        <taxon>Methanobacteriati</taxon>
        <taxon>Methanobacteriota</taxon>
        <taxon>Stenosarchaea group</taxon>
        <taxon>Halobacteria</taxon>
        <taxon>Halobacteriales</taxon>
        <taxon>Haloarculaceae</taxon>
        <taxon>Halorientalis</taxon>
    </lineage>
</organism>
<keyword evidence="1" id="KW-1133">Transmembrane helix</keyword>
<feature type="transmembrane region" description="Helical" evidence="1">
    <location>
        <begin position="6"/>
        <end position="29"/>
    </location>
</feature>
<evidence type="ECO:0000313" key="2">
    <source>
        <dbReference type="EMBL" id="MFD1587060.1"/>
    </source>
</evidence>
<proteinExistence type="predicted"/>
<sequence length="63" mass="6407">MDFDLSTGLLALHVFVGALFIGLGVQNLLAGRPLGLVLQGFMGVLIIGLGVGASRLVGSPETN</sequence>
<gene>
    <name evidence="2" type="ORF">ACFR9U_08690</name>
</gene>
<accession>A0ABD6CAC0</accession>
<reference evidence="2 3" key="1">
    <citation type="journal article" date="2019" name="Int. J. Syst. Evol. Microbiol.">
        <title>The Global Catalogue of Microorganisms (GCM) 10K type strain sequencing project: providing services to taxonomists for standard genome sequencing and annotation.</title>
        <authorList>
            <consortium name="The Broad Institute Genomics Platform"/>
            <consortium name="The Broad Institute Genome Sequencing Center for Infectious Disease"/>
            <person name="Wu L."/>
            <person name="Ma J."/>
        </authorList>
    </citation>
    <scope>NUCLEOTIDE SEQUENCE [LARGE SCALE GENOMIC DNA]</scope>
    <source>
        <strain evidence="2 3">CGMCC 1.12125</strain>
    </source>
</reference>
<keyword evidence="1" id="KW-0812">Transmembrane</keyword>
<dbReference type="EMBL" id="JBHUDJ010000003">
    <property type="protein sequence ID" value="MFD1587060.1"/>
    <property type="molecule type" value="Genomic_DNA"/>
</dbReference>
<keyword evidence="3" id="KW-1185">Reference proteome</keyword>